<dbReference type="Pfam" id="PF13482">
    <property type="entry name" value="RNase_H_2"/>
    <property type="match status" value="1"/>
</dbReference>
<name>A0A371PLN3_9BACL</name>
<accession>A0A371PLN3</accession>
<evidence type="ECO:0000259" key="2">
    <source>
        <dbReference type="Pfam" id="PF13482"/>
    </source>
</evidence>
<sequence>MSGLRDRMNRLRATTGEVHPPDPDKEKEGRQAVHPVTMEDSDGDESLHPGWSTFGVELRRNESGSYLVRRSVYPLDHRHGTHAVGELIGASSGLSAFHPEAGEPTPESILYLDLETTGLGVGTGNVPFMIGIGYMSGNSFVVEQTLIRHPAEEFAMLYDLQKKLRNYTYLATYNGKTFDWPLVQNRMIMNALRLAEWTPLHLDFLHPSRSVWRNTLTSCKLSHIEEERLGITRLDDVPGSLAPQLYFQYLAEGDPAPLEGVFRHNESDLLSLACLSIRFGWLLQEQIFERIPYPEEAEELVRTGLWLNRMGGSVLPEVLFNRAMNNNHAASSSLLKLAASDKKAGNWERAVLLWQKAIVQAGERSHKDKLEACIELAMYHEHRTKQVESALAFALQAMACIEQLNLYGGRDHKHRAEQDSIRNRVSRLRRKLDRRGMVR</sequence>
<gene>
    <name evidence="3" type="ORF">DX130_08990</name>
</gene>
<dbReference type="InterPro" id="IPR036397">
    <property type="entry name" value="RNaseH_sf"/>
</dbReference>
<dbReference type="SUPFAM" id="SSF53098">
    <property type="entry name" value="Ribonuclease H-like"/>
    <property type="match status" value="1"/>
</dbReference>
<dbReference type="Proteomes" id="UP000261905">
    <property type="component" value="Unassembled WGS sequence"/>
</dbReference>
<evidence type="ECO:0000256" key="1">
    <source>
        <dbReference type="SAM" id="MobiDB-lite"/>
    </source>
</evidence>
<dbReference type="GO" id="GO:0003676">
    <property type="term" value="F:nucleic acid binding"/>
    <property type="evidence" value="ECO:0007669"/>
    <property type="project" value="InterPro"/>
</dbReference>
<dbReference type="RefSeq" id="WP_116044521.1">
    <property type="nucleotide sequence ID" value="NZ_QUBQ01000001.1"/>
</dbReference>
<dbReference type="PANTHER" id="PTHR38462:SF1">
    <property type="entry name" value="YPRB RIBONUCLEASE H-LIKE DOMAIN-CONTAINING PROTEIN"/>
    <property type="match status" value="1"/>
</dbReference>
<feature type="compositionally biased region" description="Basic and acidic residues" evidence="1">
    <location>
        <begin position="19"/>
        <end position="31"/>
    </location>
</feature>
<feature type="domain" description="YprB ribonuclease H-like" evidence="2">
    <location>
        <begin position="110"/>
        <end position="275"/>
    </location>
</feature>
<comment type="caution">
    <text evidence="3">The sequence shown here is derived from an EMBL/GenBank/DDBJ whole genome shotgun (WGS) entry which is preliminary data.</text>
</comment>
<dbReference type="EMBL" id="QUBQ01000001">
    <property type="protein sequence ID" value="REK77122.1"/>
    <property type="molecule type" value="Genomic_DNA"/>
</dbReference>
<dbReference type="OrthoDB" id="9790530at2"/>
<protein>
    <recommendedName>
        <fullName evidence="2">YprB ribonuclease H-like domain-containing protein</fullName>
    </recommendedName>
</protein>
<dbReference type="PANTHER" id="PTHR38462">
    <property type="entry name" value="EXONUCLEASE-LIKE PROTEIN"/>
    <property type="match status" value="1"/>
</dbReference>
<evidence type="ECO:0000313" key="3">
    <source>
        <dbReference type="EMBL" id="REK77122.1"/>
    </source>
</evidence>
<feature type="region of interest" description="Disordered" evidence="1">
    <location>
        <begin position="1"/>
        <end position="32"/>
    </location>
</feature>
<keyword evidence="4" id="KW-1185">Reference proteome</keyword>
<dbReference type="InterPro" id="IPR012337">
    <property type="entry name" value="RNaseH-like_sf"/>
</dbReference>
<evidence type="ECO:0000313" key="4">
    <source>
        <dbReference type="Proteomes" id="UP000261905"/>
    </source>
</evidence>
<organism evidence="3 4">
    <name type="scientific">Paenibacillus paeoniae</name>
    <dbReference type="NCBI Taxonomy" id="2292705"/>
    <lineage>
        <taxon>Bacteria</taxon>
        <taxon>Bacillati</taxon>
        <taxon>Bacillota</taxon>
        <taxon>Bacilli</taxon>
        <taxon>Bacillales</taxon>
        <taxon>Paenibacillaceae</taxon>
        <taxon>Paenibacillus</taxon>
    </lineage>
</organism>
<dbReference type="InterPro" id="IPR038720">
    <property type="entry name" value="YprB_RNase_H-like_dom"/>
</dbReference>
<reference evidence="3 4" key="1">
    <citation type="submission" date="2018-08" db="EMBL/GenBank/DDBJ databases">
        <title>Paenibacillus sp. M4BSY-1, whole genome shotgun sequence.</title>
        <authorList>
            <person name="Tuo L."/>
        </authorList>
    </citation>
    <scope>NUCLEOTIDE SEQUENCE [LARGE SCALE GENOMIC DNA]</scope>
    <source>
        <strain evidence="3 4">M4BSY-1</strain>
    </source>
</reference>
<dbReference type="AlphaFoldDB" id="A0A371PLN3"/>
<proteinExistence type="predicted"/>
<dbReference type="Gene3D" id="3.30.420.10">
    <property type="entry name" value="Ribonuclease H-like superfamily/Ribonuclease H"/>
    <property type="match status" value="1"/>
</dbReference>